<evidence type="ECO:0000313" key="4">
    <source>
        <dbReference type="Proteomes" id="UP000199207"/>
    </source>
</evidence>
<dbReference type="InterPro" id="IPR001789">
    <property type="entry name" value="Sig_transdc_resp-reg_receiver"/>
</dbReference>
<keyword evidence="1" id="KW-0597">Phosphoprotein</keyword>
<dbReference type="GO" id="GO:0000160">
    <property type="term" value="P:phosphorelay signal transduction system"/>
    <property type="evidence" value="ECO:0007669"/>
    <property type="project" value="InterPro"/>
</dbReference>
<accession>A0A1I1GRH7</accession>
<evidence type="ECO:0000313" key="3">
    <source>
        <dbReference type="EMBL" id="SFC14254.1"/>
    </source>
</evidence>
<evidence type="ECO:0000256" key="1">
    <source>
        <dbReference type="PROSITE-ProRule" id="PRU00169"/>
    </source>
</evidence>
<evidence type="ECO:0000259" key="2">
    <source>
        <dbReference type="PROSITE" id="PS50110"/>
    </source>
</evidence>
<dbReference type="EMBL" id="FOLM01000002">
    <property type="protein sequence ID" value="SFC14254.1"/>
    <property type="molecule type" value="Genomic_DNA"/>
</dbReference>
<dbReference type="SUPFAM" id="SSF52172">
    <property type="entry name" value="CheY-like"/>
    <property type="match status" value="1"/>
</dbReference>
<name>A0A1I1GRH7_9ACTN</name>
<reference evidence="3 4" key="1">
    <citation type="submission" date="2016-10" db="EMBL/GenBank/DDBJ databases">
        <authorList>
            <person name="de Groot N.N."/>
        </authorList>
    </citation>
    <scope>NUCLEOTIDE SEQUENCE [LARGE SCALE GENOMIC DNA]</scope>
    <source>
        <strain evidence="3 4">CGMCC 4.5739</strain>
    </source>
</reference>
<dbReference type="STRING" id="910347.SAMN05421773_102109"/>
<protein>
    <recommendedName>
        <fullName evidence="2">Response regulatory domain-containing protein</fullName>
    </recommendedName>
</protein>
<dbReference type="OrthoDB" id="4207630at2"/>
<dbReference type="InterPro" id="IPR011006">
    <property type="entry name" value="CheY-like_superfamily"/>
</dbReference>
<dbReference type="RefSeq" id="WP_139238261.1">
    <property type="nucleotide sequence ID" value="NZ_FOLM01000002.1"/>
</dbReference>
<proteinExistence type="predicted"/>
<organism evidence="3 4">
    <name type="scientific">Streptomyces aidingensis</name>
    <dbReference type="NCBI Taxonomy" id="910347"/>
    <lineage>
        <taxon>Bacteria</taxon>
        <taxon>Bacillati</taxon>
        <taxon>Actinomycetota</taxon>
        <taxon>Actinomycetes</taxon>
        <taxon>Kitasatosporales</taxon>
        <taxon>Streptomycetaceae</taxon>
        <taxon>Streptomyces</taxon>
    </lineage>
</organism>
<feature type="domain" description="Response regulatory" evidence="2">
    <location>
        <begin position="2"/>
        <end position="120"/>
    </location>
</feature>
<dbReference type="PROSITE" id="PS50110">
    <property type="entry name" value="RESPONSE_REGULATORY"/>
    <property type="match status" value="1"/>
</dbReference>
<dbReference type="Proteomes" id="UP000199207">
    <property type="component" value="Unassembled WGS sequence"/>
</dbReference>
<sequence>MRVVVIDNVMPAGEAVARALDGTGHEAVWVPAPRLLDGLLRTGGFGLALVDLDFGREPVSGLTALRSLAGHGVPSVIYSADSEENRLLFLLAAFEFHSPVGLITKETTGAQIRELVTAVGRGDRPSGPLRGDRYRPPAHGPSWLDRLLPTSVDLAIWEQLPYYTNRNVLAQTAHVHVKTVDKFLARHWPHVEELHRTFGGPAFLHPPETAAGDAMLRQHRPSRLAQLHGFARTHLRFFRDAELRRLITSRTHRPRT</sequence>
<gene>
    <name evidence="3" type="ORF">SAMN05421773_102109</name>
</gene>
<keyword evidence="4" id="KW-1185">Reference proteome</keyword>
<dbReference type="AlphaFoldDB" id="A0A1I1GRH7"/>
<feature type="modified residue" description="4-aspartylphosphate" evidence="1">
    <location>
        <position position="51"/>
    </location>
</feature>